<dbReference type="AlphaFoldDB" id="E8T2A8"/>
<dbReference type="PANTHER" id="PTHR46429:SF1">
    <property type="entry name" value="23S RRNA (GUANOSINE-2'-O-)-METHYLTRANSFERASE RLMB"/>
    <property type="match status" value="1"/>
</dbReference>
<dbReference type="Gene3D" id="3.40.1280.10">
    <property type="match status" value="1"/>
</dbReference>
<evidence type="ECO:0000256" key="1">
    <source>
        <dbReference type="ARBA" id="ARBA00022603"/>
    </source>
</evidence>
<dbReference type="PANTHER" id="PTHR46429">
    <property type="entry name" value="23S RRNA (GUANOSINE-2'-O-)-METHYLTRANSFERASE RLMB"/>
    <property type="match status" value="1"/>
</dbReference>
<dbReference type="InterPro" id="IPR029026">
    <property type="entry name" value="tRNA_m1G_MTases_N"/>
</dbReference>
<proteinExistence type="predicted"/>
<dbReference type="KEGG" id="tam:Theam_1036"/>
<protein>
    <submittedName>
        <fullName evidence="4">RNA methyltransferase, TrmH family, group 3</fullName>
    </submittedName>
</protein>
<dbReference type="GO" id="GO:0005829">
    <property type="term" value="C:cytosol"/>
    <property type="evidence" value="ECO:0007669"/>
    <property type="project" value="TreeGrafter"/>
</dbReference>
<dbReference type="eggNOG" id="COG0566">
    <property type="taxonomic scope" value="Bacteria"/>
</dbReference>
<dbReference type="Proteomes" id="UP000006362">
    <property type="component" value="Chromosome"/>
</dbReference>
<keyword evidence="5" id="KW-1185">Reference proteome</keyword>
<dbReference type="GO" id="GO:0032259">
    <property type="term" value="P:methylation"/>
    <property type="evidence" value="ECO:0007669"/>
    <property type="project" value="UniProtKB-KW"/>
</dbReference>
<evidence type="ECO:0000313" key="5">
    <source>
        <dbReference type="Proteomes" id="UP000006362"/>
    </source>
</evidence>
<dbReference type="InterPro" id="IPR004441">
    <property type="entry name" value="rRNA_MeTrfase_TrmH"/>
</dbReference>
<gene>
    <name evidence="4" type="ordered locus">Theam_1036</name>
</gene>
<dbReference type="Gene3D" id="3.30.1330.30">
    <property type="match status" value="1"/>
</dbReference>
<dbReference type="EMBL" id="CP002444">
    <property type="protein sequence ID" value="ADU97003.1"/>
    <property type="molecule type" value="Genomic_DNA"/>
</dbReference>
<dbReference type="InterPro" id="IPR001537">
    <property type="entry name" value="SpoU_MeTrfase"/>
</dbReference>
<dbReference type="SUPFAM" id="SSF75217">
    <property type="entry name" value="alpha/beta knot"/>
    <property type="match status" value="1"/>
</dbReference>
<dbReference type="GO" id="GO:0008173">
    <property type="term" value="F:RNA methyltransferase activity"/>
    <property type="evidence" value="ECO:0007669"/>
    <property type="project" value="InterPro"/>
</dbReference>
<evidence type="ECO:0000313" key="4">
    <source>
        <dbReference type="EMBL" id="ADU97003.1"/>
    </source>
</evidence>
<dbReference type="SMART" id="SM00967">
    <property type="entry name" value="SpoU_sub_bind"/>
    <property type="match status" value="1"/>
</dbReference>
<dbReference type="OrthoDB" id="9785673at2"/>
<dbReference type="RefSeq" id="WP_013537789.1">
    <property type="nucleotide sequence ID" value="NC_014926.1"/>
</dbReference>
<keyword evidence="1 4" id="KW-0489">Methyltransferase</keyword>
<dbReference type="GO" id="GO:0006396">
    <property type="term" value="P:RNA processing"/>
    <property type="evidence" value="ECO:0007669"/>
    <property type="project" value="InterPro"/>
</dbReference>
<sequence>MVIYGRNAVEEAVRSGRNIEKVYLLHGKFFEPEFLSLLQERGVRFQWAKRPQLDRLAGTGKHQGVVAIISPIEYATLQELVEETVNRNSFFFALNGITEPQNLGAIARSVELFGGVGLLLPQRGSAPINEVAVKASAGALLHLKVVRVDFLEEGLLAFKESGGNVYALETGGRDIRDSQLKRPLAFILGSEGKGIDAELVELADLTVTIPTVGKLPSLNVSVAAGIAAWEIFRRGA</sequence>
<dbReference type="STRING" id="648996.Theam_1036"/>
<dbReference type="Pfam" id="PF08032">
    <property type="entry name" value="SpoU_sub_bind"/>
    <property type="match status" value="1"/>
</dbReference>
<dbReference type="CDD" id="cd18103">
    <property type="entry name" value="SpoU-like_RlmB"/>
    <property type="match status" value="1"/>
</dbReference>
<keyword evidence="2" id="KW-0808">Transferase</keyword>
<accession>E8T2A8</accession>
<dbReference type="Pfam" id="PF00588">
    <property type="entry name" value="SpoU_methylase"/>
    <property type="match status" value="1"/>
</dbReference>
<dbReference type="InterPro" id="IPR013123">
    <property type="entry name" value="SpoU_subst-bd"/>
</dbReference>
<dbReference type="GO" id="GO:0003723">
    <property type="term" value="F:RNA binding"/>
    <property type="evidence" value="ECO:0007669"/>
    <property type="project" value="InterPro"/>
</dbReference>
<dbReference type="InterPro" id="IPR029064">
    <property type="entry name" value="Ribosomal_eL30-like_sf"/>
</dbReference>
<reference evidence="4" key="1">
    <citation type="submission" date="2011-01" db="EMBL/GenBank/DDBJ databases">
        <title>Complete sequence of chromosome of Thermovibrio ammonificans HB-1.</title>
        <authorList>
            <consortium name="US DOE Joint Genome Institute"/>
            <person name="Lucas S."/>
            <person name="Copeland A."/>
            <person name="Lapidus A."/>
            <person name="Cheng J.-F."/>
            <person name="Goodwin L."/>
            <person name="Pitluck S."/>
            <person name="Davenport K."/>
            <person name="Detter J.C."/>
            <person name="Han C."/>
            <person name="Tapia R."/>
            <person name="Land M."/>
            <person name="Hauser L."/>
            <person name="Kyrpides N."/>
            <person name="Ivanova N."/>
            <person name="Ovchinnikova G."/>
            <person name="Vetriani C."/>
            <person name="Woyke T."/>
        </authorList>
    </citation>
    <scope>NUCLEOTIDE SEQUENCE [LARGE SCALE GENOMIC DNA]</scope>
    <source>
        <strain evidence="4">HB-1</strain>
    </source>
</reference>
<dbReference type="SUPFAM" id="SSF55315">
    <property type="entry name" value="L30e-like"/>
    <property type="match status" value="1"/>
</dbReference>
<feature type="domain" description="RNA 2-O ribose methyltransferase substrate binding" evidence="3">
    <location>
        <begin position="2"/>
        <end position="75"/>
    </location>
</feature>
<name>E8T2A8_THEA1</name>
<dbReference type="InterPro" id="IPR029028">
    <property type="entry name" value="Alpha/beta_knot_MTases"/>
</dbReference>
<organism evidence="4 5">
    <name type="scientific">Thermovibrio ammonificans (strain DSM 15698 / JCM 12110 / HB-1)</name>
    <dbReference type="NCBI Taxonomy" id="648996"/>
    <lineage>
        <taxon>Bacteria</taxon>
        <taxon>Pseudomonadati</taxon>
        <taxon>Aquificota</taxon>
        <taxon>Aquificia</taxon>
        <taxon>Desulfurobacteriales</taxon>
        <taxon>Desulfurobacteriaceae</taxon>
        <taxon>Thermovibrio</taxon>
    </lineage>
</organism>
<dbReference type="HOGENOM" id="CLU_021322_0_1_0"/>
<dbReference type="NCBIfam" id="TIGR00186">
    <property type="entry name" value="rRNA_methyl_3"/>
    <property type="match status" value="1"/>
</dbReference>
<evidence type="ECO:0000259" key="3">
    <source>
        <dbReference type="SMART" id="SM00967"/>
    </source>
</evidence>
<evidence type="ECO:0000256" key="2">
    <source>
        <dbReference type="ARBA" id="ARBA00022679"/>
    </source>
</evidence>